<name>A0ABS4J509_9BACL</name>
<dbReference type="RefSeq" id="WP_209976748.1">
    <property type="nucleotide sequence ID" value="NZ_JAGGLB010000029.1"/>
</dbReference>
<organism evidence="1 2">
    <name type="scientific">Paenibacillus eucommiae</name>
    <dbReference type="NCBI Taxonomy" id="1355755"/>
    <lineage>
        <taxon>Bacteria</taxon>
        <taxon>Bacillati</taxon>
        <taxon>Bacillota</taxon>
        <taxon>Bacilli</taxon>
        <taxon>Bacillales</taxon>
        <taxon>Paenibacillaceae</taxon>
        <taxon>Paenibacillus</taxon>
    </lineage>
</organism>
<gene>
    <name evidence="1" type="ORF">J2Z66_006563</name>
</gene>
<dbReference type="Proteomes" id="UP001519287">
    <property type="component" value="Unassembled WGS sequence"/>
</dbReference>
<sequence>MNSELTTLEAVTENGHQTLMTYNPDTSPGSFVSGEIEHFLDCIESGQKPETDGYDALKSLRTIWAMYEAVVSGG</sequence>
<reference evidence="1 2" key="1">
    <citation type="submission" date="2021-03" db="EMBL/GenBank/DDBJ databases">
        <title>Genomic Encyclopedia of Type Strains, Phase IV (KMG-IV): sequencing the most valuable type-strain genomes for metagenomic binning, comparative biology and taxonomic classification.</title>
        <authorList>
            <person name="Goeker M."/>
        </authorList>
    </citation>
    <scope>NUCLEOTIDE SEQUENCE [LARGE SCALE GENOMIC DNA]</scope>
    <source>
        <strain evidence="1 2">DSM 26048</strain>
    </source>
</reference>
<dbReference type="Gene3D" id="3.40.50.720">
    <property type="entry name" value="NAD(P)-binding Rossmann-like Domain"/>
    <property type="match status" value="1"/>
</dbReference>
<proteinExistence type="predicted"/>
<evidence type="ECO:0000313" key="1">
    <source>
        <dbReference type="EMBL" id="MBP1994922.1"/>
    </source>
</evidence>
<accession>A0ABS4J509</accession>
<evidence type="ECO:0000313" key="2">
    <source>
        <dbReference type="Proteomes" id="UP001519287"/>
    </source>
</evidence>
<dbReference type="EMBL" id="JAGGLB010000029">
    <property type="protein sequence ID" value="MBP1994922.1"/>
    <property type="molecule type" value="Genomic_DNA"/>
</dbReference>
<comment type="caution">
    <text evidence="1">The sequence shown here is derived from an EMBL/GenBank/DDBJ whole genome shotgun (WGS) entry which is preliminary data.</text>
</comment>
<dbReference type="Gene3D" id="3.30.360.10">
    <property type="entry name" value="Dihydrodipicolinate Reductase, domain 2"/>
    <property type="match status" value="1"/>
</dbReference>
<keyword evidence="2" id="KW-1185">Reference proteome</keyword>
<protein>
    <submittedName>
        <fullName evidence="1">Dehydrogenase</fullName>
    </submittedName>
</protein>